<protein>
    <recommendedName>
        <fullName evidence="1">Peptidase M13 N-terminal domain-containing protein</fullName>
    </recommendedName>
</protein>
<comment type="caution">
    <text evidence="2">The sequence shown here is derived from an EMBL/GenBank/DDBJ whole genome shotgun (WGS) entry which is preliminary data.</text>
</comment>
<dbReference type="Proteomes" id="UP000677812">
    <property type="component" value="Unassembled WGS sequence"/>
</dbReference>
<gene>
    <name evidence="2" type="ORF">KB213_12640</name>
</gene>
<organism evidence="2 3">
    <name type="scientific">Neokomagataea anthophila</name>
    <dbReference type="NCBI Taxonomy" id="2826925"/>
    <lineage>
        <taxon>Bacteria</taxon>
        <taxon>Pseudomonadati</taxon>
        <taxon>Pseudomonadota</taxon>
        <taxon>Alphaproteobacteria</taxon>
        <taxon>Acetobacterales</taxon>
        <taxon>Acetobacteraceae</taxon>
        <taxon>Neokomagataea</taxon>
    </lineage>
</organism>
<feature type="non-terminal residue" evidence="2">
    <location>
        <position position="1"/>
    </location>
</feature>
<keyword evidence="3" id="KW-1185">Reference proteome</keyword>
<dbReference type="Pfam" id="PF05649">
    <property type="entry name" value="Peptidase_M13_N"/>
    <property type="match status" value="1"/>
</dbReference>
<name>A0ABS5EAE6_9PROT</name>
<dbReference type="Gene3D" id="3.40.390.10">
    <property type="entry name" value="Collagenase (Catalytic Domain)"/>
    <property type="match status" value="1"/>
</dbReference>
<dbReference type="SUPFAM" id="SSF55486">
    <property type="entry name" value="Metalloproteases ('zincins'), catalytic domain"/>
    <property type="match status" value="1"/>
</dbReference>
<dbReference type="InterPro" id="IPR008753">
    <property type="entry name" value="Peptidase_M13_N"/>
</dbReference>
<evidence type="ECO:0000313" key="2">
    <source>
        <dbReference type="EMBL" id="MBR0560882.1"/>
    </source>
</evidence>
<sequence>QEVKAAFHQRLENTPWMDADTRKAALMKLDHLAIQVGYPTKWWDYSSYVVRKGDV</sequence>
<dbReference type="PROSITE" id="PS51885">
    <property type="entry name" value="NEPRILYSIN"/>
    <property type="match status" value="1"/>
</dbReference>
<dbReference type="InterPro" id="IPR024079">
    <property type="entry name" value="MetalloPept_cat_dom_sf"/>
</dbReference>
<evidence type="ECO:0000313" key="3">
    <source>
        <dbReference type="Proteomes" id="UP000677812"/>
    </source>
</evidence>
<accession>A0ABS5EAE6</accession>
<proteinExistence type="predicted"/>
<reference evidence="2 3" key="1">
    <citation type="submission" date="2021-04" db="EMBL/GenBank/DDBJ databases">
        <title>The complete genome sequence of Neokomagataea sp. TBRC 2177.</title>
        <authorList>
            <person name="Charoenyingcharoen P."/>
            <person name="Yukphan P."/>
        </authorList>
    </citation>
    <scope>NUCLEOTIDE SEQUENCE [LARGE SCALE GENOMIC DNA]</scope>
    <source>
        <strain evidence="2 3">TBRC 2177</strain>
    </source>
</reference>
<dbReference type="EMBL" id="JAGRQH010000268">
    <property type="protein sequence ID" value="MBR0560882.1"/>
    <property type="molecule type" value="Genomic_DNA"/>
</dbReference>
<feature type="domain" description="Peptidase M13 N-terminal" evidence="1">
    <location>
        <begin position="2"/>
        <end position="39"/>
    </location>
</feature>
<evidence type="ECO:0000259" key="1">
    <source>
        <dbReference type="Pfam" id="PF05649"/>
    </source>
</evidence>
<dbReference type="InterPro" id="IPR000718">
    <property type="entry name" value="Peptidase_M13"/>
</dbReference>